<feature type="binding site" evidence="10">
    <location>
        <position position="30"/>
    </location>
    <ligand>
        <name>Zn(2+)</name>
        <dbReference type="ChEBI" id="CHEBI:29105"/>
    </ligand>
</feature>
<dbReference type="EMBL" id="CAJOBZ010000031">
    <property type="protein sequence ID" value="CAF4892311.1"/>
    <property type="molecule type" value="Genomic_DNA"/>
</dbReference>
<dbReference type="OrthoDB" id="8922241at2759"/>
<evidence type="ECO:0000256" key="4">
    <source>
        <dbReference type="ARBA" id="ARBA00022771"/>
    </source>
</evidence>
<keyword evidence="7" id="KW-0539">Nucleus</keyword>
<feature type="binding site" evidence="10">
    <location>
        <position position="75"/>
    </location>
    <ligand>
        <name>Zn(2+)</name>
        <dbReference type="ChEBI" id="CHEBI:29105"/>
    </ligand>
</feature>
<dbReference type="GO" id="GO:0000981">
    <property type="term" value="F:DNA-binding transcription factor activity, RNA polymerase II-specific"/>
    <property type="evidence" value="ECO:0007669"/>
    <property type="project" value="TreeGrafter"/>
</dbReference>
<comment type="similarity">
    <text evidence="8">Belongs to the snail C2H2-type zinc-finger protein family.</text>
</comment>
<dbReference type="PROSITE" id="PS00028">
    <property type="entry name" value="ZINC_FINGER_C2H2_1"/>
    <property type="match status" value="6"/>
</dbReference>
<evidence type="ECO:0000256" key="8">
    <source>
        <dbReference type="ARBA" id="ARBA00037948"/>
    </source>
</evidence>
<evidence type="ECO:0000256" key="1">
    <source>
        <dbReference type="ARBA" id="ARBA00004123"/>
    </source>
</evidence>
<evidence type="ECO:0000256" key="7">
    <source>
        <dbReference type="ARBA" id="ARBA00023242"/>
    </source>
</evidence>
<dbReference type="PROSITE" id="PS51915">
    <property type="entry name" value="ZAD"/>
    <property type="match status" value="1"/>
</dbReference>
<evidence type="ECO:0000259" key="12">
    <source>
        <dbReference type="PROSITE" id="PS51915"/>
    </source>
</evidence>
<dbReference type="InterPro" id="IPR013087">
    <property type="entry name" value="Znf_C2H2_type"/>
</dbReference>
<dbReference type="GO" id="GO:0005634">
    <property type="term" value="C:nucleus"/>
    <property type="evidence" value="ECO:0007669"/>
    <property type="project" value="UniProtKB-SubCell"/>
</dbReference>
<feature type="domain" description="C2H2-type" evidence="11">
    <location>
        <begin position="226"/>
        <end position="253"/>
    </location>
</feature>
<dbReference type="GO" id="GO:0008270">
    <property type="term" value="F:zinc ion binding"/>
    <property type="evidence" value="ECO:0007669"/>
    <property type="project" value="UniProtKB-UniRule"/>
</dbReference>
<dbReference type="InterPro" id="IPR050527">
    <property type="entry name" value="Snail/Krueppel_Znf"/>
</dbReference>
<feature type="domain" description="C2H2-type" evidence="11">
    <location>
        <begin position="197"/>
        <end position="225"/>
    </location>
</feature>
<evidence type="ECO:0000259" key="11">
    <source>
        <dbReference type="PROSITE" id="PS50157"/>
    </source>
</evidence>
<accession>A0A821ULG7</accession>
<evidence type="ECO:0008006" key="15">
    <source>
        <dbReference type="Google" id="ProtNLM"/>
    </source>
</evidence>
<evidence type="ECO:0000256" key="3">
    <source>
        <dbReference type="ARBA" id="ARBA00022737"/>
    </source>
</evidence>
<evidence type="ECO:0000256" key="9">
    <source>
        <dbReference type="PROSITE-ProRule" id="PRU00042"/>
    </source>
</evidence>
<dbReference type="Gene3D" id="3.30.160.60">
    <property type="entry name" value="Classic Zinc Finger"/>
    <property type="match status" value="4"/>
</dbReference>
<dbReference type="SMART" id="SM00355">
    <property type="entry name" value="ZnF_C2H2"/>
    <property type="match status" value="6"/>
</dbReference>
<dbReference type="Pfam" id="PF07776">
    <property type="entry name" value="zf-AD"/>
    <property type="match status" value="1"/>
</dbReference>
<dbReference type="FunFam" id="3.30.160.60:FF:000624">
    <property type="entry name" value="zinc finger protein 697"/>
    <property type="match status" value="1"/>
</dbReference>
<feature type="binding site" evidence="10">
    <location>
        <position position="27"/>
    </location>
    <ligand>
        <name>Zn(2+)</name>
        <dbReference type="ChEBI" id="CHEBI:29105"/>
    </ligand>
</feature>
<feature type="domain" description="C2H2-type" evidence="11">
    <location>
        <begin position="282"/>
        <end position="310"/>
    </location>
</feature>
<dbReference type="FunFam" id="3.30.160.60:FF:001465">
    <property type="entry name" value="Zinc finger protein 560"/>
    <property type="match status" value="1"/>
</dbReference>
<comment type="caution">
    <text evidence="13">The sequence shown here is derived from an EMBL/GenBank/DDBJ whole genome shotgun (WGS) entry which is preliminary data.</text>
</comment>
<reference evidence="13" key="1">
    <citation type="submission" date="2021-02" db="EMBL/GenBank/DDBJ databases">
        <authorList>
            <person name="Steward A R."/>
        </authorList>
    </citation>
    <scope>NUCLEOTIDE SEQUENCE</scope>
</reference>
<evidence type="ECO:0000313" key="13">
    <source>
        <dbReference type="EMBL" id="CAF4892311.1"/>
    </source>
</evidence>
<dbReference type="Proteomes" id="UP000663880">
    <property type="component" value="Unassembled WGS sequence"/>
</dbReference>
<dbReference type="GO" id="GO:0000122">
    <property type="term" value="P:negative regulation of transcription by RNA polymerase II"/>
    <property type="evidence" value="ECO:0007669"/>
    <property type="project" value="UniProtKB-ARBA"/>
</dbReference>
<dbReference type="SMART" id="SM00868">
    <property type="entry name" value="zf-AD"/>
    <property type="match status" value="1"/>
</dbReference>
<evidence type="ECO:0000256" key="6">
    <source>
        <dbReference type="ARBA" id="ARBA00023125"/>
    </source>
</evidence>
<dbReference type="AlphaFoldDB" id="A0A821ULG7"/>
<keyword evidence="14" id="KW-1185">Reference proteome</keyword>
<dbReference type="PROSITE" id="PS50157">
    <property type="entry name" value="ZINC_FINGER_C2H2_2"/>
    <property type="match status" value="5"/>
</dbReference>
<dbReference type="SUPFAM" id="SSF57667">
    <property type="entry name" value="beta-beta-alpha zinc fingers"/>
    <property type="match status" value="3"/>
</dbReference>
<keyword evidence="4 9" id="KW-0863">Zinc-finger</keyword>
<keyword evidence="2 10" id="KW-0479">Metal-binding</keyword>
<proteinExistence type="inferred from homology"/>
<dbReference type="PANTHER" id="PTHR24388:SF104">
    <property type="entry name" value="AT-RICH BINDING PROTEIN-RELATED"/>
    <property type="match status" value="1"/>
</dbReference>
<name>A0A821ULG7_9NEOP</name>
<keyword evidence="3" id="KW-0677">Repeat</keyword>
<keyword evidence="6" id="KW-0238">DNA-binding</keyword>
<dbReference type="InterPro" id="IPR036236">
    <property type="entry name" value="Znf_C2H2_sf"/>
</dbReference>
<dbReference type="PANTHER" id="PTHR24388">
    <property type="entry name" value="ZINC FINGER PROTEIN"/>
    <property type="match status" value="1"/>
</dbReference>
<feature type="domain" description="C2H2-type" evidence="11">
    <location>
        <begin position="171"/>
        <end position="193"/>
    </location>
</feature>
<dbReference type="Pfam" id="PF00096">
    <property type="entry name" value="zf-C2H2"/>
    <property type="match status" value="3"/>
</dbReference>
<evidence type="ECO:0000313" key="14">
    <source>
        <dbReference type="Proteomes" id="UP000663880"/>
    </source>
</evidence>
<evidence type="ECO:0000256" key="2">
    <source>
        <dbReference type="ARBA" id="ARBA00022723"/>
    </source>
</evidence>
<sequence>MLPYLLLMNRLKSNRREELQVGNPECCRTCLGSENLSDIFQSKNIMIKRMQQLKLTTGLRIKYNDGLSQKICSQCLDMMETALKFRQISLESQEALLDMKHYKESDENRLKIKIERDNDFQEVEIEFAKKSMHRQTTNLCQNKNLRLKMVKVKKKVRKKRKSMQIPNADSYTCPVCQMVFTIKSSFAQHVRYHYNPYVCELCGKRCRSISTLEAHKRAKHGLEKIYKCDQCEKEFAYREAYQIHVRTHTGEKPYICDICGAGFHRRGTFVQHLGVHNPENTVQCDLCPTRVKSLQFLYSHKNRVHSGKRYRYICPICDRRFDLPTKVKKHALEEHQVGDKDLGTIVRINTFLQNTSQKRLSDSGTND</sequence>
<protein>
    <recommendedName>
        <fullName evidence="15">Zinc finger protein</fullName>
    </recommendedName>
</protein>
<dbReference type="GO" id="GO:0000978">
    <property type="term" value="F:RNA polymerase II cis-regulatory region sequence-specific DNA binding"/>
    <property type="evidence" value="ECO:0007669"/>
    <property type="project" value="TreeGrafter"/>
</dbReference>
<feature type="binding site" evidence="10">
    <location>
        <position position="72"/>
    </location>
    <ligand>
        <name>Zn(2+)</name>
        <dbReference type="ChEBI" id="CHEBI:29105"/>
    </ligand>
</feature>
<keyword evidence="5 10" id="KW-0862">Zinc</keyword>
<evidence type="ECO:0000256" key="10">
    <source>
        <dbReference type="PROSITE-ProRule" id="PRU01263"/>
    </source>
</evidence>
<comment type="subcellular location">
    <subcellularLocation>
        <location evidence="1">Nucleus</location>
    </subcellularLocation>
</comment>
<feature type="domain" description="ZAD" evidence="12">
    <location>
        <begin position="25"/>
        <end position="99"/>
    </location>
</feature>
<evidence type="ECO:0000256" key="5">
    <source>
        <dbReference type="ARBA" id="ARBA00022833"/>
    </source>
</evidence>
<dbReference type="InterPro" id="IPR012934">
    <property type="entry name" value="Znf_AD"/>
</dbReference>
<gene>
    <name evidence="13" type="ORF">PMACD_LOCUS10584</name>
</gene>
<organism evidence="13 14">
    <name type="scientific">Pieris macdunnoughi</name>
    <dbReference type="NCBI Taxonomy" id="345717"/>
    <lineage>
        <taxon>Eukaryota</taxon>
        <taxon>Metazoa</taxon>
        <taxon>Ecdysozoa</taxon>
        <taxon>Arthropoda</taxon>
        <taxon>Hexapoda</taxon>
        <taxon>Insecta</taxon>
        <taxon>Pterygota</taxon>
        <taxon>Neoptera</taxon>
        <taxon>Endopterygota</taxon>
        <taxon>Lepidoptera</taxon>
        <taxon>Glossata</taxon>
        <taxon>Ditrysia</taxon>
        <taxon>Papilionoidea</taxon>
        <taxon>Pieridae</taxon>
        <taxon>Pierinae</taxon>
        <taxon>Pieris</taxon>
    </lineage>
</organism>
<feature type="domain" description="C2H2-type" evidence="11">
    <location>
        <begin position="254"/>
        <end position="281"/>
    </location>
</feature>
<dbReference type="SUPFAM" id="SSF57716">
    <property type="entry name" value="Glucocorticoid receptor-like (DNA-binding domain)"/>
    <property type="match status" value="1"/>
</dbReference>